<dbReference type="InterPro" id="IPR005341">
    <property type="entry name" value="Tim16"/>
</dbReference>
<dbReference type="Pfam" id="PF03656">
    <property type="entry name" value="Pam16"/>
    <property type="match status" value="1"/>
</dbReference>
<accession>A0A7R8Z9P5</accession>
<dbReference type="PANTHER" id="PTHR12388">
    <property type="entry name" value="MITOCHONDRIA ASSOCIATED GRANULOCYTE MACROPHAGE CSF SIGNALING MOLECULE"/>
    <property type="match status" value="1"/>
</dbReference>
<evidence type="ECO:0000256" key="1">
    <source>
        <dbReference type="ARBA" id="ARBA00004443"/>
    </source>
</evidence>
<dbReference type="InterPro" id="IPR036869">
    <property type="entry name" value="J_dom_sf"/>
</dbReference>
<evidence type="ECO:0000256" key="4">
    <source>
        <dbReference type="ARBA" id="ARBA00022792"/>
    </source>
</evidence>
<keyword evidence="5" id="KW-0653">Protein transport</keyword>
<comment type="subcellular location">
    <subcellularLocation>
        <location evidence="1">Mitochondrion inner membrane</location>
        <topology evidence="1">Peripheral membrane protein</topology>
        <orientation evidence="1">Matrix side</orientation>
    </subcellularLocation>
</comment>
<dbReference type="EMBL" id="OA566329">
    <property type="protein sequence ID" value="CAD7198723.1"/>
    <property type="molecule type" value="Genomic_DNA"/>
</dbReference>
<keyword evidence="4" id="KW-0999">Mitochondrion inner membrane</keyword>
<protein>
    <recommendedName>
        <fullName evidence="10">Mitochondrial import inner membrane translocase subunit TIM16</fullName>
    </recommendedName>
</protein>
<dbReference type="Gene3D" id="1.10.287.110">
    <property type="entry name" value="DnaJ domain"/>
    <property type="match status" value="1"/>
</dbReference>
<evidence type="ECO:0000313" key="9">
    <source>
        <dbReference type="EMBL" id="CAD7198723.1"/>
    </source>
</evidence>
<evidence type="ECO:0000256" key="5">
    <source>
        <dbReference type="ARBA" id="ARBA00022927"/>
    </source>
</evidence>
<dbReference type="PANTHER" id="PTHR12388:SF0">
    <property type="entry name" value="MITOCHONDRIAL IMPORT INNER MEMBRANE TRANSLOCASE SUBUNIT TIM16"/>
    <property type="match status" value="1"/>
</dbReference>
<evidence type="ECO:0000256" key="6">
    <source>
        <dbReference type="ARBA" id="ARBA00023010"/>
    </source>
</evidence>
<dbReference type="GO" id="GO:0030150">
    <property type="term" value="P:protein import into mitochondrial matrix"/>
    <property type="evidence" value="ECO:0007669"/>
    <property type="project" value="InterPro"/>
</dbReference>
<dbReference type="FunFam" id="1.10.287.110:FF:000006">
    <property type="entry name" value="Import inner membrane translocase subunit TIM16"/>
    <property type="match status" value="1"/>
</dbReference>
<reference evidence="9" key="1">
    <citation type="submission" date="2020-11" db="EMBL/GenBank/DDBJ databases">
        <authorList>
            <person name="Tran Van P."/>
        </authorList>
    </citation>
    <scope>NUCLEOTIDE SEQUENCE</scope>
</reference>
<name>A0A7R8Z9P5_TIMDO</name>
<gene>
    <name evidence="9" type="ORF">TDIB3V08_LOCUS5001</name>
</gene>
<keyword evidence="7" id="KW-0496">Mitochondrion</keyword>
<evidence type="ECO:0000256" key="3">
    <source>
        <dbReference type="ARBA" id="ARBA00022448"/>
    </source>
</evidence>
<dbReference type="GO" id="GO:0005744">
    <property type="term" value="C:TIM23 mitochondrial import inner membrane translocase complex"/>
    <property type="evidence" value="ECO:0007669"/>
    <property type="project" value="InterPro"/>
</dbReference>
<evidence type="ECO:0000256" key="2">
    <source>
        <dbReference type="ARBA" id="ARBA00008817"/>
    </source>
</evidence>
<dbReference type="AlphaFoldDB" id="A0A7R8Z9P5"/>
<proteinExistence type="inferred from homology"/>
<keyword evidence="6" id="KW-0811">Translocation</keyword>
<sequence>MAKYLAQLILVGSQVVGRAFARALKQELAASQAAAQSAGGPRRAATNARTGITLEEAQQILDVDELDPELVKSKYEHLFGVNDKSRGGSFYLQSKVVRAKERLDEELEAVQDGVKKTRNRHEN</sequence>
<evidence type="ECO:0000256" key="8">
    <source>
        <dbReference type="ARBA" id="ARBA00023136"/>
    </source>
</evidence>
<evidence type="ECO:0000256" key="7">
    <source>
        <dbReference type="ARBA" id="ARBA00023128"/>
    </source>
</evidence>
<evidence type="ECO:0008006" key="10">
    <source>
        <dbReference type="Google" id="ProtNLM"/>
    </source>
</evidence>
<keyword evidence="3" id="KW-0813">Transport</keyword>
<organism evidence="9">
    <name type="scientific">Timema douglasi</name>
    <name type="common">Walking stick</name>
    <dbReference type="NCBI Taxonomy" id="61478"/>
    <lineage>
        <taxon>Eukaryota</taxon>
        <taxon>Metazoa</taxon>
        <taxon>Ecdysozoa</taxon>
        <taxon>Arthropoda</taxon>
        <taxon>Hexapoda</taxon>
        <taxon>Insecta</taxon>
        <taxon>Pterygota</taxon>
        <taxon>Neoptera</taxon>
        <taxon>Polyneoptera</taxon>
        <taxon>Phasmatodea</taxon>
        <taxon>Timematodea</taxon>
        <taxon>Timematoidea</taxon>
        <taxon>Timematidae</taxon>
        <taxon>Timema</taxon>
    </lineage>
</organism>
<keyword evidence="8" id="KW-0472">Membrane</keyword>
<comment type="similarity">
    <text evidence="2">Belongs to the TIM16/PAM16 family.</text>
</comment>